<organism evidence="1 2">
    <name type="scientific">Pseudovibrio ascidiaceicola</name>
    <dbReference type="NCBI Taxonomy" id="285279"/>
    <lineage>
        <taxon>Bacteria</taxon>
        <taxon>Pseudomonadati</taxon>
        <taxon>Pseudomonadota</taxon>
        <taxon>Alphaproteobacteria</taxon>
        <taxon>Hyphomicrobiales</taxon>
        <taxon>Stappiaceae</taxon>
        <taxon>Pseudovibrio</taxon>
    </lineage>
</organism>
<dbReference type="Proteomes" id="UP000199598">
    <property type="component" value="Unassembled WGS sequence"/>
</dbReference>
<evidence type="ECO:0000313" key="2">
    <source>
        <dbReference type="Proteomes" id="UP000199598"/>
    </source>
</evidence>
<reference evidence="1 2" key="1">
    <citation type="submission" date="2016-10" db="EMBL/GenBank/DDBJ databases">
        <authorList>
            <person name="Varghese N."/>
            <person name="Submissions S."/>
        </authorList>
    </citation>
    <scope>NUCLEOTIDE SEQUENCE [LARGE SCALE GENOMIC DNA]</scope>
    <source>
        <strain evidence="1 2">DSM 16392</strain>
    </source>
</reference>
<protein>
    <recommendedName>
        <fullName evidence="3">Alpha/beta hydrolase</fullName>
    </recommendedName>
</protein>
<accession>A0A1I3VK62</accession>
<proteinExistence type="predicted"/>
<evidence type="ECO:0000313" key="1">
    <source>
        <dbReference type="EMBL" id="SFJ94647.1"/>
    </source>
</evidence>
<name>A0A1I3VK62_9HYPH</name>
<evidence type="ECO:0008006" key="3">
    <source>
        <dbReference type="Google" id="ProtNLM"/>
    </source>
</evidence>
<sequence length="357" mass="39591">MPSLKTAPSVASHGLEVKLQSGGRSGVLMIVFSQVRIPSGKFGLERLFAKTQHSCVFLNDIQSQWYLRAEQDIDRAIDDAIAQENPERVVYYGASMGAYGALMTGLRRQDGEIFAFSPELSLGMAGSQSAAYLECPAPEKADLLALLSGSMKYPVHILFGLFDWIDMTGYLAMQRLPHCEKRFCYGVAGPHALHDQLYSLNIVRQLIKTFQRDISELLSARGLLITPSLADCTKFVGLGQALAENAPMYLPDVSRSLSDNPGYGLLRAEHFALQGKPQRGAELLQEWDIALKDDAVLKTTPKRWRKSFLIRAAELYLSCAERAKAQEALTDCVAQFPIDERMLQLAAELEFVLPETQ</sequence>
<comment type="caution">
    <text evidence="1">The sequence shown here is derived from an EMBL/GenBank/DDBJ whole genome shotgun (WGS) entry which is preliminary data.</text>
</comment>
<dbReference type="Gene3D" id="3.40.50.1820">
    <property type="entry name" value="alpha/beta hydrolase"/>
    <property type="match status" value="1"/>
</dbReference>
<dbReference type="InterPro" id="IPR029058">
    <property type="entry name" value="AB_hydrolase_fold"/>
</dbReference>
<dbReference type="RefSeq" id="WP_208859995.1">
    <property type="nucleotide sequence ID" value="NZ_FOSK01000001.1"/>
</dbReference>
<keyword evidence="2" id="KW-1185">Reference proteome</keyword>
<dbReference type="EMBL" id="FOSK01000001">
    <property type="protein sequence ID" value="SFJ94647.1"/>
    <property type="molecule type" value="Genomic_DNA"/>
</dbReference>
<gene>
    <name evidence="1" type="ORF">SAMN04488518_101392</name>
</gene>
<dbReference type="SUPFAM" id="SSF53474">
    <property type="entry name" value="alpha/beta-Hydrolases"/>
    <property type="match status" value="1"/>
</dbReference>